<organism evidence="1 2">
    <name type="scientific">Paraglaciecola psychrophila 170</name>
    <dbReference type="NCBI Taxonomy" id="1129794"/>
    <lineage>
        <taxon>Bacteria</taxon>
        <taxon>Pseudomonadati</taxon>
        <taxon>Pseudomonadota</taxon>
        <taxon>Gammaproteobacteria</taxon>
        <taxon>Alteromonadales</taxon>
        <taxon>Alteromonadaceae</taxon>
        <taxon>Paraglaciecola</taxon>
    </lineage>
</organism>
<dbReference type="PATRIC" id="fig|1129794.4.peg.2628"/>
<keyword evidence="2" id="KW-1185">Reference proteome</keyword>
<dbReference type="HOGENOM" id="CLU_3138792_0_0_6"/>
<dbReference type="STRING" id="1129794.C427_2649"/>
<sequence length="49" mass="5257">MGDWEIDLVIGKGHSGALVTIVERKTSFTVSRRVDDKSAKIVTAATIAL</sequence>
<proteinExistence type="predicted"/>
<dbReference type="Proteomes" id="UP000011864">
    <property type="component" value="Chromosome"/>
</dbReference>
<dbReference type="EMBL" id="CP003837">
    <property type="protein sequence ID" value="AGH44758.1"/>
    <property type="molecule type" value="Genomic_DNA"/>
</dbReference>
<reference evidence="1 2" key="1">
    <citation type="journal article" date="2013" name="Genome Announc.">
        <title>Complete Genome Sequence of Glaciecola psychrophila Strain 170T.</title>
        <authorList>
            <person name="Yin J."/>
            <person name="Chen J."/>
            <person name="Liu G."/>
            <person name="Yu Y."/>
            <person name="Song L."/>
            <person name="Wang X."/>
            <person name="Qu X."/>
        </authorList>
    </citation>
    <scope>NUCLEOTIDE SEQUENCE [LARGE SCALE GENOMIC DNA]</scope>
    <source>
        <strain evidence="1 2">170</strain>
    </source>
</reference>
<dbReference type="eggNOG" id="COG2826">
    <property type="taxonomic scope" value="Bacteria"/>
</dbReference>
<dbReference type="KEGG" id="gps:C427_2649"/>
<dbReference type="AlphaFoldDB" id="M4RQ49"/>
<evidence type="ECO:0000313" key="2">
    <source>
        <dbReference type="Proteomes" id="UP000011864"/>
    </source>
</evidence>
<name>M4RQ49_9ALTE</name>
<gene>
    <name evidence="1" type="ORF">C427_2649</name>
</gene>
<protein>
    <submittedName>
        <fullName evidence="1">Integrase catalytic subunit</fullName>
    </submittedName>
</protein>
<evidence type="ECO:0000313" key="1">
    <source>
        <dbReference type="EMBL" id="AGH44758.1"/>
    </source>
</evidence>
<accession>M4RQ49</accession>